<keyword evidence="3" id="KW-0862">Zinc</keyword>
<dbReference type="GO" id="GO:0008270">
    <property type="term" value="F:zinc ion binding"/>
    <property type="evidence" value="ECO:0007669"/>
    <property type="project" value="UniProtKB-KW"/>
</dbReference>
<dbReference type="Proteomes" id="UP001219525">
    <property type="component" value="Unassembled WGS sequence"/>
</dbReference>
<dbReference type="SUPFAM" id="SSF57850">
    <property type="entry name" value="RING/U-box"/>
    <property type="match status" value="1"/>
</dbReference>
<keyword evidence="1" id="KW-0479">Metal-binding</keyword>
<feature type="region of interest" description="Disordered" evidence="4">
    <location>
        <begin position="435"/>
        <end position="458"/>
    </location>
</feature>
<dbReference type="AlphaFoldDB" id="A0AAD6UT34"/>
<keyword evidence="2" id="KW-0863">Zinc-finger</keyword>
<dbReference type="InterPro" id="IPR043145">
    <property type="entry name" value="Znf_ZZ_sf"/>
</dbReference>
<accession>A0AAD6UT34</accession>
<gene>
    <name evidence="5" type="ORF">GGX14DRAFT_480287</name>
</gene>
<reference evidence="5" key="1">
    <citation type="submission" date="2023-03" db="EMBL/GenBank/DDBJ databases">
        <title>Massive genome expansion in bonnet fungi (Mycena s.s.) driven by repeated elements and novel gene families across ecological guilds.</title>
        <authorList>
            <consortium name="Lawrence Berkeley National Laboratory"/>
            <person name="Harder C.B."/>
            <person name="Miyauchi S."/>
            <person name="Viragh M."/>
            <person name="Kuo A."/>
            <person name="Thoen E."/>
            <person name="Andreopoulos B."/>
            <person name="Lu D."/>
            <person name="Skrede I."/>
            <person name="Drula E."/>
            <person name="Henrissat B."/>
            <person name="Morin E."/>
            <person name="Kohler A."/>
            <person name="Barry K."/>
            <person name="LaButti K."/>
            <person name="Morin E."/>
            <person name="Salamov A."/>
            <person name="Lipzen A."/>
            <person name="Mereny Z."/>
            <person name="Hegedus B."/>
            <person name="Baldrian P."/>
            <person name="Stursova M."/>
            <person name="Weitz H."/>
            <person name="Taylor A."/>
            <person name="Grigoriev I.V."/>
            <person name="Nagy L.G."/>
            <person name="Martin F."/>
            <person name="Kauserud H."/>
        </authorList>
    </citation>
    <scope>NUCLEOTIDE SEQUENCE</scope>
    <source>
        <strain evidence="5">9144</strain>
    </source>
</reference>
<comment type="caution">
    <text evidence="5">The sequence shown here is derived from an EMBL/GenBank/DDBJ whole genome shotgun (WGS) entry which is preliminary data.</text>
</comment>
<dbReference type="Gene3D" id="3.30.60.90">
    <property type="match status" value="1"/>
</dbReference>
<feature type="compositionally biased region" description="Low complexity" evidence="4">
    <location>
        <begin position="435"/>
        <end position="444"/>
    </location>
</feature>
<protein>
    <recommendedName>
        <fullName evidence="7">ZZ-type domain-containing protein</fullName>
    </recommendedName>
</protein>
<evidence type="ECO:0000256" key="4">
    <source>
        <dbReference type="SAM" id="MobiDB-lite"/>
    </source>
</evidence>
<evidence type="ECO:0000256" key="2">
    <source>
        <dbReference type="ARBA" id="ARBA00022771"/>
    </source>
</evidence>
<keyword evidence="6" id="KW-1185">Reference proteome</keyword>
<name>A0AAD6UT34_9AGAR</name>
<feature type="region of interest" description="Disordered" evidence="4">
    <location>
        <begin position="1"/>
        <end position="29"/>
    </location>
</feature>
<evidence type="ECO:0000313" key="6">
    <source>
        <dbReference type="Proteomes" id="UP001219525"/>
    </source>
</evidence>
<evidence type="ECO:0000256" key="1">
    <source>
        <dbReference type="ARBA" id="ARBA00022723"/>
    </source>
</evidence>
<dbReference type="EMBL" id="JARJCW010000122">
    <property type="protein sequence ID" value="KAJ7192237.1"/>
    <property type="molecule type" value="Genomic_DNA"/>
</dbReference>
<sequence>MSASTPRPAVSMPVPQIQVSPENPPSDGSKAIQAAYTAAFHAPGLSKENKLDKAEETLSAPIKRVDDTYEQMKSFYTANASAFNSAGSALVSDTHLDPKAIEDKLNRFAETSKVIMQGLDILGKLHPFLGVAVLAFKGVVALDLARRQNNKKVIAIQVQMQDMIVVVFQLRNIRDPDDVGPDGTKLAARLGGLIQSIAKNITECGTACKIYSEKGFVSKTLKSKIYENQLTAYVQMFDDNKKKLEFELAVHTARGVDEANEKLDNQNTNLNLILVRMEELFRRLDTSRERDAHEFIETNKGAQACVENEATLWRLLVMGGEKVEGYDPAQPGKADLASARKMLSKELAEDVREVMERSMDSFARKMKLQGEELAETIINELSDKSIRRIRDPDLKALWEQQGWKASVEVRNFVLALNDYYADKFDAAENAGMRGSAAASEAGSGPPSPTETGHDFPTTQDDQWTLAYINPAHIQPISEAVDDDASGFVSSREANVFASRRPENWSLPQWTAFWAAGWHPVVTYYKNDIYKILHAMDNLVRLVLPANRNYAESYYGGESIDKIELLLRSTRSAPSAVLDDPDLLRLSIDFMEAEEEKLEARLATLLYQVDDSTAVALLTRRRRIERYVYPLLYLLLRRHFYILRLACIHTLNEAEFLGMSTSLATVLTAVDDRIKVLEPVFKSNSLDVKERLSFCFFGMFQMLHNPPSLPSSGSNTIITFVEEDGYAREGEEDLWPDSDIEEDTRKRLVRQLHIPEEIVLRHGRFRFPDRPEFEKQFPSPSPLITTTTTTATSTGGMNGSWTCLASVHPGAPSALLTLGFAVSRAEGELPMDELTVSAECLHHAKTVPGKTWDDQVVFKLWKTLCVGLYDPATESIGIVDADYMGGVFEYLMDAGAGREESDDDEEGIAGPVILGTLRRTPPAAYRHLYTQAELDADPVKARWKFALAAIRAEVQRKNCSGAYLRSRNAERKRWVELTVQDKKAARNFTPATPLTAEEKDELARLTVVIPPRDIQFYDALANFEVNKTIIPHYAICDGCRGRIYGERLVCLECMKGDNLNLRVDLCSNCFEKTFKWGDSVHEPRHVQVKTYRRIHPGYMSWMVPEAREVAKRARKLFAEDKFAATNGSDPSEESIIKDADVSAGGKAIVALKCFYCEEKISPPCFVCVECTPEVYICIECNKTRAAERSADHRLSHTLVYIFDTKPMVLQTMSSAGDAGATVEARLRALEKNMGSRFEALDARLGAVEALLKNLVAQLTGSSRAG</sequence>
<evidence type="ECO:0000256" key="3">
    <source>
        <dbReference type="ARBA" id="ARBA00022833"/>
    </source>
</evidence>
<evidence type="ECO:0008006" key="7">
    <source>
        <dbReference type="Google" id="ProtNLM"/>
    </source>
</evidence>
<proteinExistence type="predicted"/>
<evidence type="ECO:0000313" key="5">
    <source>
        <dbReference type="EMBL" id="KAJ7192237.1"/>
    </source>
</evidence>
<organism evidence="5 6">
    <name type="scientific">Mycena pura</name>
    <dbReference type="NCBI Taxonomy" id="153505"/>
    <lineage>
        <taxon>Eukaryota</taxon>
        <taxon>Fungi</taxon>
        <taxon>Dikarya</taxon>
        <taxon>Basidiomycota</taxon>
        <taxon>Agaricomycotina</taxon>
        <taxon>Agaricomycetes</taxon>
        <taxon>Agaricomycetidae</taxon>
        <taxon>Agaricales</taxon>
        <taxon>Marasmiineae</taxon>
        <taxon>Mycenaceae</taxon>
        <taxon>Mycena</taxon>
    </lineage>
</organism>